<gene>
    <name evidence="2" type="ORF">EMWEY_00008660</name>
</gene>
<proteinExistence type="predicted"/>
<evidence type="ECO:0000313" key="3">
    <source>
        <dbReference type="Proteomes" id="UP000030763"/>
    </source>
</evidence>
<reference evidence="2" key="1">
    <citation type="submission" date="2013-10" db="EMBL/GenBank/DDBJ databases">
        <title>Genomic analysis of the causative agents of coccidiosis in chickens.</title>
        <authorList>
            <person name="Reid A.J."/>
            <person name="Blake D."/>
            <person name="Billington K."/>
            <person name="Browne H."/>
            <person name="Dunn M."/>
            <person name="Hung S."/>
            <person name="Kawahara F."/>
            <person name="Miranda-Saavedra D."/>
            <person name="Mourier T."/>
            <person name="Nagra H."/>
            <person name="Otto T.D."/>
            <person name="Rawlings N."/>
            <person name="Sanchez A."/>
            <person name="Sanders M."/>
            <person name="Subramaniam C."/>
            <person name="Tay Y."/>
            <person name="Dear P."/>
            <person name="Doerig C."/>
            <person name="Gruber A."/>
            <person name="Parkinson J."/>
            <person name="Shirley M."/>
            <person name="Wan K.L."/>
            <person name="Berriman M."/>
            <person name="Tomley F."/>
            <person name="Pain A."/>
        </authorList>
    </citation>
    <scope>NUCLEOTIDE SEQUENCE [LARGE SCALE GENOMIC DNA]</scope>
    <source>
        <strain evidence="2">Weybridge</strain>
    </source>
</reference>
<evidence type="ECO:0000313" key="2">
    <source>
        <dbReference type="EMBL" id="CDJ61017.1"/>
    </source>
</evidence>
<feature type="region of interest" description="Disordered" evidence="1">
    <location>
        <begin position="600"/>
        <end position="625"/>
    </location>
</feature>
<feature type="region of interest" description="Disordered" evidence="1">
    <location>
        <begin position="779"/>
        <end position="850"/>
    </location>
</feature>
<feature type="region of interest" description="Disordered" evidence="1">
    <location>
        <begin position="401"/>
        <end position="420"/>
    </location>
</feature>
<feature type="compositionally biased region" description="Polar residues" evidence="1">
    <location>
        <begin position="14"/>
        <end position="28"/>
    </location>
</feature>
<feature type="compositionally biased region" description="Basic and acidic residues" evidence="1">
    <location>
        <begin position="828"/>
        <end position="845"/>
    </location>
</feature>
<dbReference type="Proteomes" id="UP000030763">
    <property type="component" value="Unassembled WGS sequence"/>
</dbReference>
<sequence length="999" mass="110257">MNSSTVNAPHGDSTPDTSISQVNITSAEQQQMVQQQQLPQAQQQQRNSESLPNAPPARGARPTHNTGVQQQNAQHERATQEILVRALQHLLEVGAESLQLLDVDGEVRHFSVLHEQLNFKCLRRLSLGWTITPELQQLLFLFSSKKLRSLQKLNFNGPAQIHPEAYIHINRFISPTISSTCSLWGEPCSAPLDEATLRRSAGLNNYGLGQIHLQLYALLNCGACSVSQIDYARQQLLQQQLQMLRDCKKNRSIVKEIKSQSDPLCLETEYELLPVPTEDGKEEDTSESRNQVNNRRATDKERSFTSEGSSEASTKECLGTQKPAVDTCSSVTAEFNRMLIQEDGAGHSKTETTSGSSCRHRVQQAGSWLWRAIPSSLRGLAGSRGCLGDATASLVESQLEVANADPNGGRVTTQTSPQYEHQGQIVPTAAGQKHPPDDPSHDPVAPVVQQQGEHGLPARRRRPSASEEGNRHSSDTNNTATIVPSGGPRPKRRRLVEVPLGGPSGATKKVEALRRHLTAFAREHLPLLGDLVCPHLEALGSPTGASRPPHDEMLTALEYNSKDTSETQLSLRRAELQVLKGVTSFLLDAAGEFLGPMLEEPHCSSGTSNIDSGRDSSQESNKVNSVTFERVSARSSPLAGRCFNQASRSSTTGSVAASHPMNQLQPLLRELQRQQEEDDELSLLRLLQHSPSPRTSWSHGVFFKYAYVDLDFECLATFRICLCHHPLFIFYKEHEKGLHVLHVDGVFNAGSDSAQEKTELWRERLSYNYVCDPAAPFEQQPQQLQQQQHLQEDRRSQPPQESQEAAESAGVGRPTSLRGSRRSGSSGDVRDTLTDRIGSRSDRSARIQLPEGSIAGWRDPLLVTPPPPREGDIRLCSAKASICRTLVLPTLVQEETPSTLLPHVGPQMTVCPPSLAQYLASLRRLWAETLTQQQRDIYNNIITPKYIARRLKAPDLTFEALPPWWQQQQQTQSRRRPKGAGGAPSSVEGHPPASSPESL</sequence>
<feature type="compositionally biased region" description="Low complexity" evidence="1">
    <location>
        <begin position="812"/>
        <end position="827"/>
    </location>
</feature>
<feature type="region of interest" description="Disordered" evidence="1">
    <location>
        <begin position="275"/>
        <end position="319"/>
    </location>
</feature>
<dbReference type="RefSeq" id="XP_013337667.1">
    <property type="nucleotide sequence ID" value="XM_013482213.1"/>
</dbReference>
<dbReference type="GeneID" id="25334852"/>
<organism evidence="2 3">
    <name type="scientific">Eimeria maxima</name>
    <name type="common">Coccidian parasite</name>
    <dbReference type="NCBI Taxonomy" id="5804"/>
    <lineage>
        <taxon>Eukaryota</taxon>
        <taxon>Sar</taxon>
        <taxon>Alveolata</taxon>
        <taxon>Apicomplexa</taxon>
        <taxon>Conoidasida</taxon>
        <taxon>Coccidia</taxon>
        <taxon>Eucoccidiorida</taxon>
        <taxon>Eimeriorina</taxon>
        <taxon>Eimeriidae</taxon>
        <taxon>Eimeria</taxon>
    </lineage>
</organism>
<dbReference type="OrthoDB" id="332012at2759"/>
<dbReference type="AlphaFoldDB" id="U6M9Z9"/>
<name>U6M9Z9_EIMMA</name>
<dbReference type="VEuPathDB" id="ToxoDB:EMWEY_00008660"/>
<feature type="region of interest" description="Disordered" evidence="1">
    <location>
        <begin position="428"/>
        <end position="503"/>
    </location>
</feature>
<protein>
    <submittedName>
        <fullName evidence="2">Uncharacterized protein</fullName>
    </submittedName>
</protein>
<feature type="region of interest" description="Disordered" evidence="1">
    <location>
        <begin position="1"/>
        <end position="77"/>
    </location>
</feature>
<feature type="compositionally biased region" description="Polar residues" evidence="1">
    <location>
        <begin position="410"/>
        <end position="420"/>
    </location>
</feature>
<feature type="compositionally biased region" description="Basic and acidic residues" evidence="1">
    <location>
        <begin position="464"/>
        <end position="474"/>
    </location>
</feature>
<keyword evidence="3" id="KW-1185">Reference proteome</keyword>
<reference evidence="2" key="2">
    <citation type="submission" date="2013-10" db="EMBL/GenBank/DDBJ databases">
        <authorList>
            <person name="Aslett M."/>
        </authorList>
    </citation>
    <scope>NUCLEOTIDE SEQUENCE [LARGE SCALE GENOMIC DNA]</scope>
    <source>
        <strain evidence="2">Weybridge</strain>
    </source>
</reference>
<evidence type="ECO:0000256" key="1">
    <source>
        <dbReference type="SAM" id="MobiDB-lite"/>
    </source>
</evidence>
<dbReference type="EMBL" id="HG721982">
    <property type="protein sequence ID" value="CDJ61017.1"/>
    <property type="molecule type" value="Genomic_DNA"/>
</dbReference>
<accession>U6M9Z9</accession>
<feature type="compositionally biased region" description="Low complexity" evidence="1">
    <location>
        <begin position="779"/>
        <end position="789"/>
    </location>
</feature>
<feature type="compositionally biased region" description="Polar residues" evidence="1">
    <location>
        <begin position="63"/>
        <end position="73"/>
    </location>
</feature>
<feature type="region of interest" description="Disordered" evidence="1">
    <location>
        <begin position="962"/>
        <end position="999"/>
    </location>
</feature>
<feature type="compositionally biased region" description="Low complexity" evidence="1">
    <location>
        <begin position="29"/>
        <end position="45"/>
    </location>
</feature>